<feature type="binding site" evidence="9">
    <location>
        <begin position="177"/>
        <end position="183"/>
    </location>
    <ligand>
        <name>GTP</name>
        <dbReference type="ChEBI" id="CHEBI:37565"/>
    </ligand>
</feature>
<evidence type="ECO:0000256" key="5">
    <source>
        <dbReference type="ARBA" id="ARBA00023134"/>
    </source>
</evidence>
<dbReference type="GO" id="GO:0000902">
    <property type="term" value="P:cell morphogenesis"/>
    <property type="evidence" value="ECO:0007669"/>
    <property type="project" value="UniProtKB-ARBA"/>
</dbReference>
<dbReference type="InterPro" id="IPR027417">
    <property type="entry name" value="P-loop_NTPase"/>
</dbReference>
<evidence type="ECO:0000256" key="7">
    <source>
        <dbReference type="ARBA" id="ARBA00023224"/>
    </source>
</evidence>
<dbReference type="GO" id="GO:0048468">
    <property type="term" value="P:cell development"/>
    <property type="evidence" value="ECO:0007669"/>
    <property type="project" value="UniProtKB-ARBA"/>
</dbReference>
<dbReference type="GO" id="GO:0003925">
    <property type="term" value="F:G protein activity"/>
    <property type="evidence" value="ECO:0007669"/>
    <property type="project" value="UniProtKB-ARBA"/>
</dbReference>
<feature type="binding site" evidence="9">
    <location>
        <begin position="152"/>
        <end position="153"/>
    </location>
    <ligand>
        <name>GTP</name>
        <dbReference type="ChEBI" id="CHEBI:37565"/>
    </ligand>
</feature>
<dbReference type="OrthoDB" id="5817230at2759"/>
<dbReference type="FunFam" id="3.40.50.300:FF:003977">
    <property type="entry name" value="Guanine nucleotide-binding protein G(q) subunit alpha"/>
    <property type="match status" value="1"/>
</dbReference>
<dbReference type="PRINTS" id="PR00442">
    <property type="entry name" value="GPROTEINAQ"/>
</dbReference>
<keyword evidence="5 9" id="KW-0342">GTP-binding</keyword>
<comment type="function">
    <text evidence="11">Guanine nucleotide-binding proteins (G proteins) are involved as modulators or transducers in various transmembrane signaling systems.</text>
</comment>
<dbReference type="EMBL" id="CH954179">
    <property type="protein sequence ID" value="EDV56282.1"/>
    <property type="molecule type" value="Genomic_DNA"/>
</dbReference>
<dbReference type="InterPro" id="IPR011025">
    <property type="entry name" value="GproteinA_insert"/>
</dbReference>
<dbReference type="SMART" id="SM00275">
    <property type="entry name" value="G_alpha"/>
    <property type="match status" value="1"/>
</dbReference>
<organism evidence="12 13">
    <name type="scientific">Drosophila erecta</name>
    <name type="common">Fruit fly</name>
    <dbReference type="NCBI Taxonomy" id="7220"/>
    <lineage>
        <taxon>Eukaryota</taxon>
        <taxon>Metazoa</taxon>
        <taxon>Ecdysozoa</taxon>
        <taxon>Arthropoda</taxon>
        <taxon>Hexapoda</taxon>
        <taxon>Insecta</taxon>
        <taxon>Pterygota</taxon>
        <taxon>Neoptera</taxon>
        <taxon>Endopterygota</taxon>
        <taxon>Diptera</taxon>
        <taxon>Brachycera</taxon>
        <taxon>Muscomorpha</taxon>
        <taxon>Ephydroidea</taxon>
        <taxon>Drosophilidae</taxon>
        <taxon>Drosophila</taxon>
        <taxon>Sophophora</taxon>
    </lineage>
</organism>
<keyword evidence="8" id="KW-0449">Lipoprotein</keyword>
<dbReference type="Pfam" id="PF00503">
    <property type="entry name" value="G-alpha"/>
    <property type="match status" value="1"/>
</dbReference>
<keyword evidence="2 10" id="KW-0479">Metal-binding</keyword>
<dbReference type="PROSITE" id="PS51882">
    <property type="entry name" value="G_ALPHA"/>
    <property type="match status" value="1"/>
</dbReference>
<sequence>MECLECCLSEQAREERRISREIDKVLRADKKKARRELKVLVLGTGESGKTTFIKQMRIIHGNGFLEKERKHFTKNVFQNLFMAMQSMINAMDVLKIPYGQQEHSKLADLVKSIDYKTVTRLDAPYTKAIKTLWNDAGIQECYSRRREYQLTDSTEYFMKNLARIEKTDYQASDQDILHARAPTTNIVEYPFKLDRFLIRLVDVAGQRTERRKWIHCFSNVTSIMFLVALSEFDLSLAESENDNRMEESKALFRNIISFPWFQKSSLILFLNKEDLFEEKILTTDLADYFPKYTGPKKDAKAARDFILNMFTSVNPDPYKIIYPHFTIATRTENIRFVFTAVKDTILESHLRDTNLL</sequence>
<dbReference type="HOGENOM" id="CLU_014184_6_0_1"/>
<evidence type="ECO:0000256" key="8">
    <source>
        <dbReference type="ARBA" id="ARBA00023288"/>
    </source>
</evidence>
<evidence type="ECO:0000313" key="12">
    <source>
        <dbReference type="EMBL" id="EDV56282.1"/>
    </source>
</evidence>
<evidence type="ECO:0000256" key="2">
    <source>
        <dbReference type="ARBA" id="ARBA00022723"/>
    </source>
</evidence>
<evidence type="ECO:0000256" key="6">
    <source>
        <dbReference type="ARBA" id="ARBA00023139"/>
    </source>
</evidence>
<accession>B3NRY0</accession>
<feature type="binding site" evidence="9">
    <location>
        <begin position="202"/>
        <end position="206"/>
    </location>
    <ligand>
        <name>GTP</name>
        <dbReference type="ChEBI" id="CHEBI:37565"/>
    </ligand>
</feature>
<dbReference type="Gene3D" id="3.40.50.300">
    <property type="entry name" value="P-loop containing nucleotide triphosphate hydrolases"/>
    <property type="match status" value="1"/>
</dbReference>
<dbReference type="AlphaFoldDB" id="B3NRY0"/>
<dbReference type="KEGG" id="der:6546729"/>
<dbReference type="GO" id="GO:0007188">
    <property type="term" value="P:adenylate cyclase-modulating G protein-coupled receptor signaling pathway"/>
    <property type="evidence" value="ECO:0007669"/>
    <property type="project" value="TreeGrafter"/>
</dbReference>
<keyword evidence="7 11" id="KW-0807">Transducer</keyword>
<evidence type="ECO:0000256" key="9">
    <source>
        <dbReference type="PIRSR" id="PIRSR601019-1"/>
    </source>
</evidence>
<feature type="binding site" evidence="9">
    <location>
        <begin position="46"/>
        <end position="51"/>
    </location>
    <ligand>
        <name>GTP</name>
        <dbReference type="ChEBI" id="CHEBI:37565"/>
    </ligand>
</feature>
<dbReference type="GO" id="GO:0050793">
    <property type="term" value="P:regulation of developmental process"/>
    <property type="evidence" value="ECO:0007669"/>
    <property type="project" value="UniProtKB-ARBA"/>
</dbReference>
<comment type="subunit">
    <text evidence="11">G proteins are composed of 3 units; alpha, beta and gamma. The alpha chain contains the guanine nucleotide binding site.</text>
</comment>
<dbReference type="InterPro" id="IPR001019">
    <property type="entry name" value="Gprotein_alpha_su"/>
</dbReference>
<proteinExistence type="inferred from homology"/>
<dbReference type="FunFam" id="3.40.50.300:FF:000692">
    <property type="entry name" value="Guanine nucleotide-binding protein subunit alpha"/>
    <property type="match status" value="1"/>
</dbReference>
<gene>
    <name evidence="12" type="primary">Dere\GG20323</name>
    <name evidence="12" type="synonym">dere_GLEANR_5130</name>
    <name evidence="12" type="synonym">GG20323</name>
    <name evidence="12" type="ORF">Dere_GG20323</name>
</gene>
<feature type="binding site" evidence="10">
    <location>
        <position position="183"/>
    </location>
    <ligand>
        <name>Mg(2+)</name>
        <dbReference type="ChEBI" id="CHEBI:18420"/>
    </ligand>
</feature>
<dbReference type="PhylomeDB" id="B3NRY0"/>
<dbReference type="PANTHER" id="PTHR10218">
    <property type="entry name" value="GTP-BINDING PROTEIN ALPHA SUBUNIT"/>
    <property type="match status" value="1"/>
</dbReference>
<dbReference type="PRINTS" id="PR00318">
    <property type="entry name" value="GPROTEINA"/>
</dbReference>
<evidence type="ECO:0000313" key="13">
    <source>
        <dbReference type="Proteomes" id="UP000008711"/>
    </source>
</evidence>
<evidence type="ECO:0000256" key="3">
    <source>
        <dbReference type="ARBA" id="ARBA00022741"/>
    </source>
</evidence>
<protein>
    <recommendedName>
        <fullName evidence="11">Guanine nucleotide-binding protein subunit alpha</fullName>
    </recommendedName>
</protein>
<dbReference type="GO" id="GO:0001664">
    <property type="term" value="F:G protein-coupled receptor binding"/>
    <property type="evidence" value="ECO:0007669"/>
    <property type="project" value="UniProtKB-UniRule"/>
</dbReference>
<name>B3NRY0_DROER</name>
<keyword evidence="3 9" id="KW-0547">Nucleotide-binding</keyword>
<keyword evidence="13" id="KW-1185">Reference proteome</keyword>
<dbReference type="CDD" id="cd00066">
    <property type="entry name" value="G-alpha"/>
    <property type="match status" value="1"/>
</dbReference>
<dbReference type="SUPFAM" id="SSF47895">
    <property type="entry name" value="Transducin (alpha subunit), insertion domain"/>
    <property type="match status" value="1"/>
</dbReference>
<evidence type="ECO:0000256" key="4">
    <source>
        <dbReference type="ARBA" id="ARBA00022842"/>
    </source>
</evidence>
<feature type="binding site" evidence="9">
    <location>
        <begin position="271"/>
        <end position="274"/>
    </location>
    <ligand>
        <name>GTP</name>
        <dbReference type="ChEBI" id="CHEBI:37565"/>
    </ligand>
</feature>
<evidence type="ECO:0000256" key="1">
    <source>
        <dbReference type="ARBA" id="ARBA00007976"/>
    </source>
</evidence>
<feature type="binding site" evidence="9">
    <location>
        <position position="328"/>
    </location>
    <ligand>
        <name>GTP</name>
        <dbReference type="ChEBI" id="CHEBI:37565"/>
    </ligand>
</feature>
<feature type="binding site" evidence="10">
    <location>
        <position position="50"/>
    </location>
    <ligand>
        <name>Mg(2+)</name>
        <dbReference type="ChEBI" id="CHEBI:18420"/>
    </ligand>
</feature>
<dbReference type="Gene3D" id="1.10.400.10">
    <property type="entry name" value="GI Alpha 1, domain 2-like"/>
    <property type="match status" value="1"/>
</dbReference>
<keyword evidence="4 10" id="KW-0460">Magnesium</keyword>
<dbReference type="GO" id="GO:0005834">
    <property type="term" value="C:heterotrimeric G-protein complex"/>
    <property type="evidence" value="ECO:0007669"/>
    <property type="project" value="UniProtKB-UniRule"/>
</dbReference>
<keyword evidence="6" id="KW-0564">Palmitate</keyword>
<evidence type="ECO:0000256" key="10">
    <source>
        <dbReference type="PIRSR" id="PIRSR601019-2"/>
    </source>
</evidence>
<dbReference type="InterPro" id="IPR000654">
    <property type="entry name" value="Gprotein_alpha_Q"/>
</dbReference>
<comment type="similarity">
    <text evidence="1 11">Belongs to the G-alpha family. G(q) subfamily.</text>
</comment>
<dbReference type="Proteomes" id="UP000008711">
    <property type="component" value="Unassembled WGS sequence"/>
</dbReference>
<dbReference type="PANTHER" id="PTHR10218:SF329">
    <property type="entry name" value="GUANINE NUCLEOTIDE-BINDING PROTEIN G(Q) SUBUNIT ALPHA"/>
    <property type="match status" value="1"/>
</dbReference>
<dbReference type="GO" id="GO:0005525">
    <property type="term" value="F:GTP binding"/>
    <property type="evidence" value="ECO:0007669"/>
    <property type="project" value="UniProtKB-UniRule"/>
</dbReference>
<dbReference type="GO" id="GO:0005737">
    <property type="term" value="C:cytoplasm"/>
    <property type="evidence" value="ECO:0007669"/>
    <property type="project" value="TreeGrafter"/>
</dbReference>
<dbReference type="GO" id="GO:0030234">
    <property type="term" value="F:enzyme regulator activity"/>
    <property type="evidence" value="ECO:0007669"/>
    <property type="project" value="UniProtKB-ARBA"/>
</dbReference>
<dbReference type="eggNOG" id="KOG0085">
    <property type="taxonomic scope" value="Eukaryota"/>
</dbReference>
<dbReference type="GO" id="GO:0031683">
    <property type="term" value="F:G-protein beta/gamma-subunit complex binding"/>
    <property type="evidence" value="ECO:0007669"/>
    <property type="project" value="UniProtKB-UniRule"/>
</dbReference>
<evidence type="ECO:0000256" key="11">
    <source>
        <dbReference type="RuleBase" id="RU369122"/>
    </source>
</evidence>
<reference evidence="12 13" key="1">
    <citation type="journal article" date="2007" name="Nature">
        <title>Evolution of genes and genomes on the Drosophila phylogeny.</title>
        <authorList>
            <consortium name="Drosophila 12 Genomes Consortium"/>
            <person name="Clark A.G."/>
            <person name="Eisen M.B."/>
            <person name="Smith D.R."/>
            <person name="Bergman C.M."/>
            <person name="Oliver B."/>
            <person name="Markow T.A."/>
            <person name="Kaufman T.C."/>
            <person name="Kellis M."/>
            <person name="Gelbart W."/>
            <person name="Iyer V.N."/>
            <person name="Pollard D.A."/>
            <person name="Sackton T.B."/>
            <person name="Larracuente A.M."/>
            <person name="Singh N.D."/>
            <person name="Abad J.P."/>
            <person name="Abt D.N."/>
            <person name="Adryan B."/>
            <person name="Aguade M."/>
            <person name="Akashi H."/>
            <person name="Anderson W.W."/>
            <person name="Aquadro C.F."/>
            <person name="Ardell D.H."/>
            <person name="Arguello R."/>
            <person name="Artieri C.G."/>
            <person name="Barbash D.A."/>
            <person name="Barker D."/>
            <person name="Barsanti P."/>
            <person name="Batterham P."/>
            <person name="Batzoglou S."/>
            <person name="Begun D."/>
            <person name="Bhutkar A."/>
            <person name="Blanco E."/>
            <person name="Bosak S.A."/>
            <person name="Bradley R.K."/>
            <person name="Brand A.D."/>
            <person name="Brent M.R."/>
            <person name="Brooks A.N."/>
            <person name="Brown R.H."/>
            <person name="Butlin R.K."/>
            <person name="Caggese C."/>
            <person name="Calvi B.R."/>
            <person name="Bernardo de Carvalho A."/>
            <person name="Caspi A."/>
            <person name="Castrezana S."/>
            <person name="Celniker S.E."/>
            <person name="Chang J.L."/>
            <person name="Chapple C."/>
            <person name="Chatterji S."/>
            <person name="Chinwalla A."/>
            <person name="Civetta A."/>
            <person name="Clifton S.W."/>
            <person name="Comeron J.M."/>
            <person name="Costello J.C."/>
            <person name="Coyne J.A."/>
            <person name="Daub J."/>
            <person name="David R.G."/>
            <person name="Delcher A.L."/>
            <person name="Delehaunty K."/>
            <person name="Do C.B."/>
            <person name="Ebling H."/>
            <person name="Edwards K."/>
            <person name="Eickbush T."/>
            <person name="Evans J.D."/>
            <person name="Filipski A."/>
            <person name="Findeiss S."/>
            <person name="Freyhult E."/>
            <person name="Fulton L."/>
            <person name="Fulton R."/>
            <person name="Garcia A.C."/>
            <person name="Gardiner A."/>
            <person name="Garfield D.A."/>
            <person name="Garvin B.E."/>
            <person name="Gibson G."/>
            <person name="Gilbert D."/>
            <person name="Gnerre S."/>
            <person name="Godfrey J."/>
            <person name="Good R."/>
            <person name="Gotea V."/>
            <person name="Gravely B."/>
            <person name="Greenberg A.J."/>
            <person name="Griffiths-Jones S."/>
            <person name="Gross S."/>
            <person name="Guigo R."/>
            <person name="Gustafson E.A."/>
            <person name="Haerty W."/>
            <person name="Hahn M.W."/>
            <person name="Halligan D.L."/>
            <person name="Halpern A.L."/>
            <person name="Halter G.M."/>
            <person name="Han M.V."/>
            <person name="Heger A."/>
            <person name="Hillier L."/>
            <person name="Hinrichs A.S."/>
            <person name="Holmes I."/>
            <person name="Hoskins R.A."/>
            <person name="Hubisz M.J."/>
            <person name="Hultmark D."/>
            <person name="Huntley M.A."/>
            <person name="Jaffe D.B."/>
            <person name="Jagadeeshan S."/>
            <person name="Jeck W.R."/>
            <person name="Johnson J."/>
            <person name="Jones C.D."/>
            <person name="Jordan W.C."/>
            <person name="Karpen G.H."/>
            <person name="Kataoka E."/>
            <person name="Keightley P.D."/>
            <person name="Kheradpour P."/>
            <person name="Kirkness E.F."/>
            <person name="Koerich L.B."/>
            <person name="Kristiansen K."/>
            <person name="Kudrna D."/>
            <person name="Kulathinal R.J."/>
            <person name="Kumar S."/>
            <person name="Kwok R."/>
            <person name="Lander E."/>
            <person name="Langley C.H."/>
            <person name="Lapoint R."/>
            <person name="Lazzaro B.P."/>
            <person name="Lee S.J."/>
            <person name="Levesque L."/>
            <person name="Li R."/>
            <person name="Lin C.F."/>
            <person name="Lin M.F."/>
            <person name="Lindblad-Toh K."/>
            <person name="Llopart A."/>
            <person name="Long M."/>
            <person name="Low L."/>
            <person name="Lozovsky E."/>
            <person name="Lu J."/>
            <person name="Luo M."/>
            <person name="Machado C.A."/>
            <person name="Makalowski W."/>
            <person name="Marzo M."/>
            <person name="Matsuda M."/>
            <person name="Matzkin L."/>
            <person name="McAllister B."/>
            <person name="McBride C.S."/>
            <person name="McKernan B."/>
            <person name="McKernan K."/>
            <person name="Mendez-Lago M."/>
            <person name="Minx P."/>
            <person name="Mollenhauer M.U."/>
            <person name="Montooth K."/>
            <person name="Mount S.M."/>
            <person name="Mu X."/>
            <person name="Myers E."/>
            <person name="Negre B."/>
            <person name="Newfeld S."/>
            <person name="Nielsen R."/>
            <person name="Noor M.A."/>
            <person name="O'Grady P."/>
            <person name="Pachter L."/>
            <person name="Papaceit M."/>
            <person name="Parisi M.J."/>
            <person name="Parisi M."/>
            <person name="Parts L."/>
            <person name="Pedersen J.S."/>
            <person name="Pesole G."/>
            <person name="Phillippy A.M."/>
            <person name="Ponting C.P."/>
            <person name="Pop M."/>
            <person name="Porcelli D."/>
            <person name="Powell J.R."/>
            <person name="Prohaska S."/>
            <person name="Pruitt K."/>
            <person name="Puig M."/>
            <person name="Quesneville H."/>
            <person name="Ram K.R."/>
            <person name="Rand D."/>
            <person name="Rasmussen M.D."/>
            <person name="Reed L.K."/>
            <person name="Reenan R."/>
            <person name="Reily A."/>
            <person name="Remington K.A."/>
            <person name="Rieger T.T."/>
            <person name="Ritchie M.G."/>
            <person name="Robin C."/>
            <person name="Rogers Y.H."/>
            <person name="Rohde C."/>
            <person name="Rozas J."/>
            <person name="Rubenfield M.J."/>
            <person name="Ruiz A."/>
            <person name="Russo S."/>
            <person name="Salzberg S.L."/>
            <person name="Sanchez-Gracia A."/>
            <person name="Saranga D.J."/>
            <person name="Sato H."/>
            <person name="Schaeffer S.W."/>
            <person name="Schatz M.C."/>
            <person name="Schlenke T."/>
            <person name="Schwartz R."/>
            <person name="Segarra C."/>
            <person name="Singh R.S."/>
            <person name="Sirot L."/>
            <person name="Sirota M."/>
            <person name="Sisneros N.B."/>
            <person name="Smith C.D."/>
            <person name="Smith T.F."/>
            <person name="Spieth J."/>
            <person name="Stage D.E."/>
            <person name="Stark A."/>
            <person name="Stephan W."/>
            <person name="Strausberg R.L."/>
            <person name="Strempel S."/>
            <person name="Sturgill D."/>
            <person name="Sutton G."/>
            <person name="Sutton G.G."/>
            <person name="Tao W."/>
            <person name="Teichmann S."/>
            <person name="Tobari Y.N."/>
            <person name="Tomimura Y."/>
            <person name="Tsolas J.M."/>
            <person name="Valente V.L."/>
            <person name="Venter E."/>
            <person name="Venter J.C."/>
            <person name="Vicario S."/>
            <person name="Vieira F.G."/>
            <person name="Vilella A.J."/>
            <person name="Villasante A."/>
            <person name="Walenz B."/>
            <person name="Wang J."/>
            <person name="Wasserman M."/>
            <person name="Watts T."/>
            <person name="Wilson D."/>
            <person name="Wilson R.K."/>
            <person name="Wing R.A."/>
            <person name="Wolfner M.F."/>
            <person name="Wong A."/>
            <person name="Wong G.K."/>
            <person name="Wu C.I."/>
            <person name="Wu G."/>
            <person name="Yamamoto D."/>
            <person name="Yang H.P."/>
            <person name="Yang S.P."/>
            <person name="Yorke J.A."/>
            <person name="Yoshida K."/>
            <person name="Zdobnov E."/>
            <person name="Zhang P."/>
            <person name="Zhang Y."/>
            <person name="Zimin A.V."/>
            <person name="Baldwin J."/>
            <person name="Abdouelleil A."/>
            <person name="Abdulkadir J."/>
            <person name="Abebe A."/>
            <person name="Abera B."/>
            <person name="Abreu J."/>
            <person name="Acer S.C."/>
            <person name="Aftuck L."/>
            <person name="Alexander A."/>
            <person name="An P."/>
            <person name="Anderson E."/>
            <person name="Anderson S."/>
            <person name="Arachi H."/>
            <person name="Azer M."/>
            <person name="Bachantsang P."/>
            <person name="Barry A."/>
            <person name="Bayul T."/>
            <person name="Berlin A."/>
            <person name="Bessette D."/>
            <person name="Bloom T."/>
            <person name="Blye J."/>
            <person name="Boguslavskiy L."/>
            <person name="Bonnet C."/>
            <person name="Boukhgalter B."/>
            <person name="Bourzgui I."/>
            <person name="Brown A."/>
            <person name="Cahill P."/>
            <person name="Channer S."/>
            <person name="Cheshatsang Y."/>
            <person name="Chuda L."/>
            <person name="Citroen M."/>
            <person name="Collymore A."/>
            <person name="Cooke P."/>
            <person name="Costello M."/>
            <person name="D'Aco K."/>
            <person name="Daza R."/>
            <person name="De Haan G."/>
            <person name="DeGray S."/>
            <person name="DeMaso C."/>
            <person name="Dhargay N."/>
            <person name="Dooley K."/>
            <person name="Dooley E."/>
            <person name="Doricent M."/>
            <person name="Dorje P."/>
            <person name="Dorjee K."/>
            <person name="Dupes A."/>
            <person name="Elong R."/>
            <person name="Falk J."/>
            <person name="Farina A."/>
            <person name="Faro S."/>
            <person name="Ferguson D."/>
            <person name="Fisher S."/>
            <person name="Foley C.D."/>
            <person name="Franke A."/>
            <person name="Friedrich D."/>
            <person name="Gadbois L."/>
            <person name="Gearin G."/>
            <person name="Gearin C.R."/>
            <person name="Giannoukos G."/>
            <person name="Goode T."/>
            <person name="Graham J."/>
            <person name="Grandbois E."/>
            <person name="Grewal S."/>
            <person name="Gyaltsen K."/>
            <person name="Hafez N."/>
            <person name="Hagos B."/>
            <person name="Hall J."/>
            <person name="Henson C."/>
            <person name="Hollinger A."/>
            <person name="Honan T."/>
            <person name="Huard M.D."/>
            <person name="Hughes L."/>
            <person name="Hurhula B."/>
            <person name="Husby M.E."/>
            <person name="Kamat A."/>
            <person name="Kanga B."/>
            <person name="Kashin S."/>
            <person name="Khazanovich D."/>
            <person name="Kisner P."/>
            <person name="Lance K."/>
            <person name="Lara M."/>
            <person name="Lee W."/>
            <person name="Lennon N."/>
            <person name="Letendre F."/>
            <person name="LeVine R."/>
            <person name="Lipovsky A."/>
            <person name="Liu X."/>
            <person name="Liu J."/>
            <person name="Liu S."/>
            <person name="Lokyitsang T."/>
            <person name="Lokyitsang Y."/>
            <person name="Lubonja R."/>
            <person name="Lui A."/>
            <person name="MacDonald P."/>
            <person name="Magnisalis V."/>
            <person name="Maru K."/>
            <person name="Matthews C."/>
            <person name="McCusker W."/>
            <person name="McDonough S."/>
            <person name="Mehta T."/>
            <person name="Meldrim J."/>
            <person name="Meneus L."/>
            <person name="Mihai O."/>
            <person name="Mihalev A."/>
            <person name="Mihova T."/>
            <person name="Mittelman R."/>
            <person name="Mlenga V."/>
            <person name="Montmayeur A."/>
            <person name="Mulrain L."/>
            <person name="Navidi A."/>
            <person name="Naylor J."/>
            <person name="Negash T."/>
            <person name="Nguyen T."/>
            <person name="Nguyen N."/>
            <person name="Nicol R."/>
            <person name="Norbu C."/>
            <person name="Norbu N."/>
            <person name="Novod N."/>
            <person name="O'Neill B."/>
            <person name="Osman S."/>
            <person name="Markiewicz E."/>
            <person name="Oyono O.L."/>
            <person name="Patti C."/>
            <person name="Phunkhang P."/>
            <person name="Pierre F."/>
            <person name="Priest M."/>
            <person name="Raghuraman S."/>
            <person name="Rege F."/>
            <person name="Reyes R."/>
            <person name="Rise C."/>
            <person name="Rogov P."/>
            <person name="Ross K."/>
            <person name="Ryan E."/>
            <person name="Settipalli S."/>
            <person name="Shea T."/>
            <person name="Sherpa N."/>
            <person name="Shi L."/>
            <person name="Shih D."/>
            <person name="Sparrow T."/>
            <person name="Spaulding J."/>
            <person name="Stalker J."/>
            <person name="Stange-Thomann N."/>
            <person name="Stavropoulos S."/>
            <person name="Stone C."/>
            <person name="Strader C."/>
            <person name="Tesfaye S."/>
            <person name="Thomson T."/>
            <person name="Thoulutsang Y."/>
            <person name="Thoulutsang D."/>
            <person name="Topham K."/>
            <person name="Topping I."/>
            <person name="Tsamla T."/>
            <person name="Vassiliev H."/>
            <person name="Vo A."/>
            <person name="Wangchuk T."/>
            <person name="Wangdi T."/>
            <person name="Weiand M."/>
            <person name="Wilkinson J."/>
            <person name="Wilson A."/>
            <person name="Yadav S."/>
            <person name="Young G."/>
            <person name="Yu Q."/>
            <person name="Zembek L."/>
            <person name="Zhong D."/>
            <person name="Zimmer A."/>
            <person name="Zwirko Z."/>
            <person name="Jaffe D.B."/>
            <person name="Alvarez P."/>
            <person name="Brockman W."/>
            <person name="Butler J."/>
            <person name="Chin C."/>
            <person name="Gnerre S."/>
            <person name="Grabherr M."/>
            <person name="Kleber M."/>
            <person name="Mauceli E."/>
            <person name="MacCallum I."/>
        </authorList>
    </citation>
    <scope>NUCLEOTIDE SEQUENCE [LARGE SCALE GENOMIC DNA]</scope>
    <source>
        <strain evidence="12 13">TSC#14021-0224.01</strain>
    </source>
</reference>
<dbReference type="FunFam" id="1.10.400.10:FF:000002">
    <property type="entry name" value="guanine nucleotide-binding protein G(Q) subunit alpha"/>
    <property type="match status" value="1"/>
</dbReference>
<dbReference type="GO" id="GO:0046872">
    <property type="term" value="F:metal ion binding"/>
    <property type="evidence" value="ECO:0007669"/>
    <property type="project" value="UniProtKB-UniRule"/>
</dbReference>
<dbReference type="SUPFAM" id="SSF52540">
    <property type="entry name" value="P-loop containing nucleoside triphosphate hydrolases"/>
    <property type="match status" value="1"/>
</dbReference>
<reference evidence="12 13" key="2">
    <citation type="journal article" date="2008" name="Bioinformatics">
        <title>Assembly reconciliation.</title>
        <authorList>
            <person name="Zimin A.V."/>
            <person name="Smith D.R."/>
            <person name="Sutton G."/>
            <person name="Yorke J.A."/>
        </authorList>
    </citation>
    <scope>NUCLEOTIDE SEQUENCE [LARGE SCALE GENOMIC DNA]</scope>
    <source>
        <strain evidence="12 13">TSC#14021-0224.01</strain>
    </source>
</reference>
<dbReference type="OMA" id="CLSDQAC"/>